<dbReference type="EMBL" id="JADCNL010000008">
    <property type="protein sequence ID" value="KAG0470173.1"/>
    <property type="molecule type" value="Genomic_DNA"/>
</dbReference>
<protein>
    <submittedName>
        <fullName evidence="2">Uncharacterized protein</fullName>
    </submittedName>
</protein>
<reference evidence="2 3" key="1">
    <citation type="journal article" date="2020" name="Nat. Food">
        <title>A phased Vanilla planifolia genome enables genetic improvement of flavour and production.</title>
        <authorList>
            <person name="Hasing T."/>
            <person name="Tang H."/>
            <person name="Brym M."/>
            <person name="Khazi F."/>
            <person name="Huang T."/>
            <person name="Chambers A.H."/>
        </authorList>
    </citation>
    <scope>NUCLEOTIDE SEQUENCE [LARGE SCALE GENOMIC DNA]</scope>
    <source>
        <tissue evidence="2">Leaf</tissue>
    </source>
</reference>
<feature type="compositionally biased region" description="Basic and acidic residues" evidence="1">
    <location>
        <begin position="78"/>
        <end position="103"/>
    </location>
</feature>
<comment type="caution">
    <text evidence="2">The sequence shown here is derived from an EMBL/GenBank/DDBJ whole genome shotgun (WGS) entry which is preliminary data.</text>
</comment>
<evidence type="ECO:0000256" key="1">
    <source>
        <dbReference type="SAM" id="MobiDB-lite"/>
    </source>
</evidence>
<accession>A0A835QEW6</accession>
<evidence type="ECO:0000313" key="2">
    <source>
        <dbReference type="EMBL" id="KAG0470173.1"/>
    </source>
</evidence>
<evidence type="ECO:0000313" key="3">
    <source>
        <dbReference type="Proteomes" id="UP000636800"/>
    </source>
</evidence>
<sequence length="192" mass="20957">MGPERLLRERIGVEIGVTSEGSGNGARQEVGAEVKDSEIGKEATEGGIGPERRLRERARKRREGQRDREEGIGPETRPGTRESSERAERRPMSEGSRPDRPGEPARGSPRASATTRSARPDSWEGARIGGEVPDEEGRAREVGETFGWIAESGNRSGENGHRLGVKQKQVEEKKSCSDGGGSGHLRLRCCFR</sequence>
<dbReference type="AlphaFoldDB" id="A0A835QEW6"/>
<dbReference type="OrthoDB" id="201635at2759"/>
<organism evidence="2 3">
    <name type="scientific">Vanilla planifolia</name>
    <name type="common">Vanilla</name>
    <dbReference type="NCBI Taxonomy" id="51239"/>
    <lineage>
        <taxon>Eukaryota</taxon>
        <taxon>Viridiplantae</taxon>
        <taxon>Streptophyta</taxon>
        <taxon>Embryophyta</taxon>
        <taxon>Tracheophyta</taxon>
        <taxon>Spermatophyta</taxon>
        <taxon>Magnoliopsida</taxon>
        <taxon>Liliopsida</taxon>
        <taxon>Asparagales</taxon>
        <taxon>Orchidaceae</taxon>
        <taxon>Vanilloideae</taxon>
        <taxon>Vanilleae</taxon>
        <taxon>Vanilla</taxon>
    </lineage>
</organism>
<dbReference type="Proteomes" id="UP000636800">
    <property type="component" value="Unassembled WGS sequence"/>
</dbReference>
<name>A0A835QEW6_VANPL</name>
<gene>
    <name evidence="2" type="ORF">HPP92_016873</name>
</gene>
<proteinExistence type="predicted"/>
<feature type="region of interest" description="Disordered" evidence="1">
    <location>
        <begin position="16"/>
        <end position="182"/>
    </location>
</feature>
<feature type="compositionally biased region" description="Basic and acidic residues" evidence="1">
    <location>
        <begin position="30"/>
        <end position="54"/>
    </location>
</feature>
<keyword evidence="3" id="KW-1185">Reference proteome</keyword>